<dbReference type="AlphaFoldDB" id="A0A836A6Q8"/>
<reference evidence="3 4" key="1">
    <citation type="submission" date="2020-12" db="EMBL/GenBank/DDBJ databases">
        <title>De novo assembly of Tibetan sheep genome.</title>
        <authorList>
            <person name="Li X."/>
        </authorList>
    </citation>
    <scope>NUCLEOTIDE SEQUENCE [LARGE SCALE GENOMIC DNA]</scope>
    <source>
        <tissue evidence="3">Heart</tissue>
    </source>
</reference>
<sequence>MSAVLDVLQMEEGGVLKFLAVGTHVGGTNLDFQMEQYTYRRKSYGKLLLAACAIVAFENPADVTMLKFVAATGAIPITGHFSPGTFTNQIQAAFREPRLQLVTDPRADHQPLTDASYINLPTIALCNRLSSGARSVGLMWWWLQTCEFLCMCGIISWEHPWEVMPDLCFYRAEKAVTKEEFQSEWTARFIHQFICSLTQRFPTEDWSAQPATAHWSVAPTCQATEWVEATTEWS</sequence>
<keyword evidence="1" id="KW-0689">Ribosomal protein</keyword>
<evidence type="ECO:0000256" key="2">
    <source>
        <dbReference type="ARBA" id="ARBA00023274"/>
    </source>
</evidence>
<dbReference type="Gene3D" id="3.40.50.10490">
    <property type="entry name" value="Glucose-6-phosphate isomerase like protein, domain 1"/>
    <property type="match status" value="1"/>
</dbReference>
<accession>A0A836A6Q8</accession>
<dbReference type="InterPro" id="IPR023591">
    <property type="entry name" value="Ribosomal_uS2_flav_dom_sf"/>
</dbReference>
<name>A0A836A6Q8_SHEEP</name>
<evidence type="ECO:0000256" key="1">
    <source>
        <dbReference type="ARBA" id="ARBA00022980"/>
    </source>
</evidence>
<comment type="caution">
    <text evidence="3">The sequence shown here is derived from an EMBL/GenBank/DDBJ whole genome shotgun (WGS) entry which is preliminary data.</text>
</comment>
<protein>
    <recommendedName>
        <fullName evidence="5">40S ribosomal protein SA-like</fullName>
    </recommendedName>
</protein>
<organism evidence="3 4">
    <name type="scientific">Ovis aries</name>
    <name type="common">Sheep</name>
    <dbReference type="NCBI Taxonomy" id="9940"/>
    <lineage>
        <taxon>Eukaryota</taxon>
        <taxon>Metazoa</taxon>
        <taxon>Chordata</taxon>
        <taxon>Craniata</taxon>
        <taxon>Vertebrata</taxon>
        <taxon>Euteleostomi</taxon>
        <taxon>Mammalia</taxon>
        <taxon>Eutheria</taxon>
        <taxon>Laurasiatheria</taxon>
        <taxon>Artiodactyla</taxon>
        <taxon>Ruminantia</taxon>
        <taxon>Pecora</taxon>
        <taxon>Bovidae</taxon>
        <taxon>Caprinae</taxon>
        <taxon>Ovis</taxon>
    </lineage>
</organism>
<evidence type="ECO:0008006" key="5">
    <source>
        <dbReference type="Google" id="ProtNLM"/>
    </source>
</evidence>
<dbReference type="EMBL" id="JAEMGP010000005">
    <property type="protein sequence ID" value="KAG5209323.1"/>
    <property type="molecule type" value="Genomic_DNA"/>
</dbReference>
<dbReference type="InterPro" id="IPR005707">
    <property type="entry name" value="Ribosomal_uS2_euk/arc"/>
</dbReference>
<dbReference type="GO" id="GO:0003735">
    <property type="term" value="F:structural constituent of ribosome"/>
    <property type="evidence" value="ECO:0007669"/>
    <property type="project" value="InterPro"/>
</dbReference>
<dbReference type="GO" id="GO:0015935">
    <property type="term" value="C:small ribosomal subunit"/>
    <property type="evidence" value="ECO:0007669"/>
    <property type="project" value="InterPro"/>
</dbReference>
<proteinExistence type="predicted"/>
<dbReference type="SUPFAM" id="SSF52313">
    <property type="entry name" value="Ribosomal protein S2"/>
    <property type="match status" value="1"/>
</dbReference>
<gene>
    <name evidence="3" type="ORF">JEQ12_016888</name>
</gene>
<dbReference type="GO" id="GO:0006412">
    <property type="term" value="P:translation"/>
    <property type="evidence" value="ECO:0007669"/>
    <property type="project" value="InterPro"/>
</dbReference>
<keyword evidence="2" id="KW-0687">Ribonucleoprotein</keyword>
<evidence type="ECO:0000313" key="3">
    <source>
        <dbReference type="EMBL" id="KAG5209323.1"/>
    </source>
</evidence>
<dbReference type="PANTHER" id="PTHR11489">
    <property type="entry name" value="40S RIBOSOMAL PROTEIN SA"/>
    <property type="match status" value="1"/>
</dbReference>
<evidence type="ECO:0000313" key="4">
    <source>
        <dbReference type="Proteomes" id="UP000664991"/>
    </source>
</evidence>
<dbReference type="Proteomes" id="UP000664991">
    <property type="component" value="Unassembled WGS sequence"/>
</dbReference>